<dbReference type="AlphaFoldDB" id="G8BND3"/>
<keyword evidence="3" id="KW-0862">Zinc</keyword>
<dbReference type="GO" id="GO:0016567">
    <property type="term" value="P:protein ubiquitination"/>
    <property type="evidence" value="ECO:0007669"/>
    <property type="project" value="TreeGrafter"/>
</dbReference>
<keyword evidence="2 4" id="KW-0863">Zinc-finger</keyword>
<organism evidence="6 7">
    <name type="scientific">Tetrapisispora phaffii (strain ATCC 24235 / CBS 4417 / NBRC 1672 / NRRL Y-8282 / UCD 70-5)</name>
    <name type="common">Yeast</name>
    <name type="synonym">Fabospora phaffii</name>
    <dbReference type="NCBI Taxonomy" id="1071381"/>
    <lineage>
        <taxon>Eukaryota</taxon>
        <taxon>Fungi</taxon>
        <taxon>Dikarya</taxon>
        <taxon>Ascomycota</taxon>
        <taxon>Saccharomycotina</taxon>
        <taxon>Saccharomycetes</taxon>
        <taxon>Saccharomycetales</taxon>
        <taxon>Saccharomycetaceae</taxon>
        <taxon>Tetrapisispora</taxon>
    </lineage>
</organism>
<dbReference type="GO" id="GO:0005737">
    <property type="term" value="C:cytoplasm"/>
    <property type="evidence" value="ECO:0007669"/>
    <property type="project" value="TreeGrafter"/>
</dbReference>
<name>G8BND3_TETPH</name>
<dbReference type="SUPFAM" id="SSF57850">
    <property type="entry name" value="RING/U-box"/>
    <property type="match status" value="1"/>
</dbReference>
<dbReference type="SUPFAM" id="SSF57903">
    <property type="entry name" value="FYVE/PHD zinc finger"/>
    <property type="match status" value="1"/>
</dbReference>
<dbReference type="InterPro" id="IPR001841">
    <property type="entry name" value="Znf_RING"/>
</dbReference>
<dbReference type="EMBL" id="HE612856">
    <property type="protein sequence ID" value="CCE61411.1"/>
    <property type="molecule type" value="Genomic_DNA"/>
</dbReference>
<evidence type="ECO:0000256" key="4">
    <source>
        <dbReference type="PROSITE-ProRule" id="PRU00175"/>
    </source>
</evidence>
<dbReference type="GO" id="GO:0061630">
    <property type="term" value="F:ubiquitin protein ligase activity"/>
    <property type="evidence" value="ECO:0007669"/>
    <property type="project" value="TreeGrafter"/>
</dbReference>
<reference evidence="6 7" key="1">
    <citation type="journal article" date="2011" name="Proc. Natl. Acad. Sci. U.S.A.">
        <title>Evolutionary erosion of yeast sex chromosomes by mating-type switching accidents.</title>
        <authorList>
            <person name="Gordon J.L."/>
            <person name="Armisen D."/>
            <person name="Proux-Wera E."/>
            <person name="Oheigeartaigh S.S."/>
            <person name="Byrne K.P."/>
            <person name="Wolfe K.H."/>
        </authorList>
    </citation>
    <scope>NUCLEOTIDE SEQUENCE [LARGE SCALE GENOMIC DNA]</scope>
    <source>
        <strain evidence="7">ATCC 24235 / CBS 4417 / NBRC 1672 / NRRL Y-8282 / UCD 70-5</strain>
    </source>
</reference>
<dbReference type="InterPro" id="IPR011011">
    <property type="entry name" value="Znf_FYVE_PHD"/>
</dbReference>
<dbReference type="Pfam" id="PF13639">
    <property type="entry name" value="zf-RING_2"/>
    <property type="match status" value="1"/>
</dbReference>
<evidence type="ECO:0000256" key="3">
    <source>
        <dbReference type="ARBA" id="ARBA00022833"/>
    </source>
</evidence>
<dbReference type="HOGENOM" id="CLU_071677_0_0_1"/>
<dbReference type="PANTHER" id="PTHR15710:SF243">
    <property type="entry name" value="E3 UBIQUITIN-PROTEIN LIGASE PRAJA-2 ISOFORM X1"/>
    <property type="match status" value="1"/>
</dbReference>
<dbReference type="PROSITE" id="PS50089">
    <property type="entry name" value="ZF_RING_2"/>
    <property type="match status" value="1"/>
</dbReference>
<proteinExistence type="predicted"/>
<dbReference type="OrthoDB" id="8062037at2759"/>
<dbReference type="GO" id="GO:0008270">
    <property type="term" value="F:zinc ion binding"/>
    <property type="evidence" value="ECO:0007669"/>
    <property type="project" value="UniProtKB-KW"/>
</dbReference>
<dbReference type="InterPro" id="IPR011016">
    <property type="entry name" value="Znf_RING-CH"/>
</dbReference>
<dbReference type="PANTHER" id="PTHR15710">
    <property type="entry name" value="E3 UBIQUITIN-PROTEIN LIGASE PRAJA"/>
    <property type="match status" value="1"/>
</dbReference>
<feature type="domain" description="RING-type" evidence="5">
    <location>
        <begin position="19"/>
        <end position="61"/>
    </location>
</feature>
<dbReference type="Proteomes" id="UP000005666">
    <property type="component" value="Chromosome 1"/>
</dbReference>
<dbReference type="RefSeq" id="XP_003683845.1">
    <property type="nucleotide sequence ID" value="XM_003683797.1"/>
</dbReference>
<dbReference type="Gene3D" id="3.30.40.10">
    <property type="entry name" value="Zinc/RING finger domain, C3HC4 (zinc finger)"/>
    <property type="match status" value="2"/>
</dbReference>
<evidence type="ECO:0000259" key="5">
    <source>
        <dbReference type="PROSITE" id="PS50089"/>
    </source>
</evidence>
<keyword evidence="7" id="KW-1185">Reference proteome</keyword>
<gene>
    <name evidence="6" type="primary">TPHA0A03340</name>
    <name evidence="6" type="ordered locus">TPHA_0A03340</name>
</gene>
<evidence type="ECO:0000256" key="2">
    <source>
        <dbReference type="ARBA" id="ARBA00022771"/>
    </source>
</evidence>
<evidence type="ECO:0000313" key="6">
    <source>
        <dbReference type="EMBL" id="CCE61411.1"/>
    </source>
</evidence>
<dbReference type="KEGG" id="tpf:TPHA_0A03340"/>
<dbReference type="OMA" id="QEINICC"/>
<evidence type="ECO:0000256" key="1">
    <source>
        <dbReference type="ARBA" id="ARBA00022723"/>
    </source>
</evidence>
<dbReference type="SMART" id="SM00184">
    <property type="entry name" value="RING"/>
    <property type="match status" value="2"/>
</dbReference>
<dbReference type="InterPro" id="IPR013083">
    <property type="entry name" value="Znf_RING/FYVE/PHD"/>
</dbReference>
<accession>G8BND3</accession>
<dbReference type="CDD" id="cd15489">
    <property type="entry name" value="PHD_SF"/>
    <property type="match status" value="1"/>
</dbReference>
<dbReference type="STRING" id="1071381.G8BND3"/>
<dbReference type="SMART" id="SM00744">
    <property type="entry name" value="RINGv"/>
    <property type="match status" value="1"/>
</dbReference>
<protein>
    <recommendedName>
        <fullName evidence="5">RING-type domain-containing protein</fullName>
    </recommendedName>
</protein>
<dbReference type="GeneID" id="11532544"/>
<dbReference type="eggNOG" id="KOG0800">
    <property type="taxonomic scope" value="Eukaryota"/>
</dbReference>
<keyword evidence="1" id="KW-0479">Metal-binding</keyword>
<evidence type="ECO:0000313" key="7">
    <source>
        <dbReference type="Proteomes" id="UP000005666"/>
    </source>
</evidence>
<sequence>MTGTKPIKPTKLTMVSSICAICLDAIDKSIAKLEPCNHKYHIDCIRTWHNYSNDLNCPTCRIETNQLSVNIYPEIQSPPVKITLKTGFNINKIEEYCELIRRQPMHGTTGIRRNDYHPLLNEEESVIYEAISDEFEENYDSDMENDFDNSDLRVAELNESFGNILNINDDNEANNNPEELIGTFITKQNDLTPSKKQKQILQCSICGETNQEINICCQVCKIIYHDSCLRSLALETNEPATWMNCIQCFESVTAFKMPKIKDDNVFTFNSDEIMIYNGQIRDINSVLSQQLYEQTKVKSLEQLRIAKTQIQSHVRKALHELNKNATTSVDKIGINDFTKINKKVSRELYKISDYEYKSDDIDYDSEAMRLVLIELVNLGYMNHL</sequence>